<sequence length="105" mass="11955">MSKQSEARALGIGLTTGLLLSAGMYFPSEPTPEPRVVCYPDGVVIVRISDDEIYWTPDRVHWVNQDGEEVKHRLPVGWDGEDLTDFINTRDRKGRTETILQRLDK</sequence>
<organism evidence="1">
    <name type="scientific">marine sediment metagenome</name>
    <dbReference type="NCBI Taxonomy" id="412755"/>
    <lineage>
        <taxon>unclassified sequences</taxon>
        <taxon>metagenomes</taxon>
        <taxon>ecological metagenomes</taxon>
    </lineage>
</organism>
<dbReference type="EMBL" id="LAZR01004851">
    <property type="protein sequence ID" value="KKN05032.1"/>
    <property type="molecule type" value="Genomic_DNA"/>
</dbReference>
<proteinExistence type="predicted"/>
<reference evidence="1" key="1">
    <citation type="journal article" date="2015" name="Nature">
        <title>Complex archaea that bridge the gap between prokaryotes and eukaryotes.</title>
        <authorList>
            <person name="Spang A."/>
            <person name="Saw J.H."/>
            <person name="Jorgensen S.L."/>
            <person name="Zaremba-Niedzwiedzka K."/>
            <person name="Martijn J."/>
            <person name="Lind A.E."/>
            <person name="van Eijk R."/>
            <person name="Schleper C."/>
            <person name="Guy L."/>
            <person name="Ettema T.J."/>
        </authorList>
    </citation>
    <scope>NUCLEOTIDE SEQUENCE</scope>
</reference>
<evidence type="ECO:0000313" key="1">
    <source>
        <dbReference type="EMBL" id="KKN05032.1"/>
    </source>
</evidence>
<comment type="caution">
    <text evidence="1">The sequence shown here is derived from an EMBL/GenBank/DDBJ whole genome shotgun (WGS) entry which is preliminary data.</text>
</comment>
<accession>A0A0F9MZY2</accession>
<dbReference type="AlphaFoldDB" id="A0A0F9MZY2"/>
<protein>
    <submittedName>
        <fullName evidence="1">Uncharacterized protein</fullName>
    </submittedName>
</protein>
<gene>
    <name evidence="1" type="ORF">LCGC14_1091420</name>
</gene>
<name>A0A0F9MZY2_9ZZZZ</name>